<proteinExistence type="predicted"/>
<organism evidence="1">
    <name type="scientific">Serratia marcescens SM39</name>
    <dbReference type="NCBI Taxonomy" id="1334564"/>
    <lineage>
        <taxon>Bacteria</taxon>
        <taxon>Pseudomonadati</taxon>
        <taxon>Pseudomonadota</taxon>
        <taxon>Gammaproteobacteria</taxon>
        <taxon>Enterobacterales</taxon>
        <taxon>Yersiniaceae</taxon>
        <taxon>Serratia</taxon>
    </lineage>
</organism>
<name>A0AAT9EGZ2_SERMA</name>
<accession>A0AAT9EGZ2</accession>
<sequence length="66" mass="7393">MILFSERPAGARFNSLFPLKVCSIYLQQKFEQTQVLSHNELCSLCISSFDLGNAPAAAKNRSEFQP</sequence>
<dbReference type="AlphaFoldDB" id="A0AAT9EGZ2"/>
<protein>
    <submittedName>
        <fullName evidence="1">Uncharacterized protein</fullName>
    </submittedName>
</protein>
<dbReference type="EMBL" id="AP013063">
    <property type="protein sequence ID" value="BAO34161.1"/>
    <property type="molecule type" value="Genomic_DNA"/>
</dbReference>
<evidence type="ECO:0000313" key="1">
    <source>
        <dbReference type="EMBL" id="BAO34161.1"/>
    </source>
</evidence>
<dbReference type="KEGG" id="smar:SM39_2142"/>
<gene>
    <name evidence="1" type="ORF">SM39_2142</name>
</gene>
<reference evidence="1" key="1">
    <citation type="journal article" date="2014" name="Genome Biol. Evol.">
        <title>Genome evolution and plasticity of Serratia marcescens, an important multidrug-resistant nosocomial pathogen.</title>
        <authorList>
            <person name="Iguchi A."/>
            <person name="Nagaya Y."/>
            <person name="Pradel E."/>
            <person name="Ooka T."/>
            <person name="Ogura Y."/>
            <person name="Katsura K."/>
            <person name="Kurokawa K."/>
            <person name="Oshima K."/>
            <person name="Hattori M."/>
            <person name="Parkhill J."/>
            <person name="Sebaihia M."/>
            <person name="Coulthurst S.J."/>
            <person name="Gotoh N."/>
            <person name="Thomson N.R."/>
            <person name="Ewbank J.J."/>
            <person name="Hayashi T."/>
        </authorList>
    </citation>
    <scope>NUCLEOTIDE SEQUENCE</scope>
    <source>
        <strain evidence="1">SM39</strain>
    </source>
</reference>